<dbReference type="SUPFAM" id="SSF46785">
    <property type="entry name" value="Winged helix' DNA-binding domain"/>
    <property type="match status" value="1"/>
</dbReference>
<name>A0A2K2U3Z4_9ACTN</name>
<dbReference type="Gene3D" id="1.10.10.10">
    <property type="entry name" value="Winged helix-like DNA-binding domain superfamily/Winged helix DNA-binding domain"/>
    <property type="match status" value="1"/>
</dbReference>
<reference evidence="2 3" key="1">
    <citation type="journal article" date="2018" name="Int. J. Syst. Evol. Microbiol.">
        <title>Rubneribacter badeniensis gen. nov., sp. nov. and Enteroscipio rubneri gen. nov., sp. nov., new members of the Eggerthellaceae isolated from human faeces.</title>
        <authorList>
            <person name="Danylec N."/>
            <person name="Gobl A."/>
            <person name="Stoll D.A."/>
            <person name="Hetzer B."/>
            <person name="Kulling S.E."/>
            <person name="Huch M."/>
        </authorList>
    </citation>
    <scope>NUCLEOTIDE SEQUENCE [LARGE SCALE GENOMIC DNA]</scope>
    <source>
        <strain evidence="2 3">ResAG-85</strain>
    </source>
</reference>
<dbReference type="EMBL" id="PPEL01000050">
    <property type="protein sequence ID" value="PNV65063.1"/>
    <property type="molecule type" value="Genomic_DNA"/>
</dbReference>
<evidence type="ECO:0000259" key="1">
    <source>
        <dbReference type="Pfam" id="PF04326"/>
    </source>
</evidence>
<dbReference type="InterPro" id="IPR007421">
    <property type="entry name" value="Schlafen_AlbA_2_dom"/>
</dbReference>
<dbReference type="Gene3D" id="3.30.565.60">
    <property type="match status" value="1"/>
</dbReference>
<dbReference type="RefSeq" id="WP_103263024.1">
    <property type="nucleotide sequence ID" value="NZ_PPEL01000050.1"/>
</dbReference>
<organism evidence="2 3">
    <name type="scientific">Rubneribacter badeniensis</name>
    <dbReference type="NCBI Taxonomy" id="2070688"/>
    <lineage>
        <taxon>Bacteria</taxon>
        <taxon>Bacillati</taxon>
        <taxon>Actinomycetota</taxon>
        <taxon>Coriobacteriia</taxon>
        <taxon>Eggerthellales</taxon>
        <taxon>Eggerthellaceae</taxon>
        <taxon>Rubneribacter</taxon>
    </lineage>
</organism>
<evidence type="ECO:0000313" key="3">
    <source>
        <dbReference type="Proteomes" id="UP000236488"/>
    </source>
</evidence>
<sequence length="419" mass="45976">MREGKTLEFKEDISNSFLKTVSAFANYGGGSILFGVSDEGEAVGLDDPLGKCLDIENKINDCLYPRPEYSLEVREADSVIDLKVEAGRFKPYLYESKAYKRSDSSTVEVDAVELTRLVLEGRNIDFEQLPADNQNLSFGHLGNAMREKLRLEAFDDDVLKVLGLLSVEGRYNNAATILADEGGLPGIDIARFGESINVVLRRVTSEGKSVLAELDEAVQVFEDLYCYEEVSGTTRRLVETVPKEAYREAVANAIVHRTWDVAARIRVSMFDDRIEVVSPGGLPAGISEEEYLSGMISIRRNPILANVFYRLGLVEAFGTGILRIKAAYAQSASKPRFSIRENSIAVTLPVLKADLGLSPDQQLVYDLLSPVRPMASGELHARVNFSRSKLGGILKELVAAGLVTTSGAGRGLKYRQGQP</sequence>
<evidence type="ECO:0000313" key="2">
    <source>
        <dbReference type="EMBL" id="PNV65063.1"/>
    </source>
</evidence>
<dbReference type="InterPro" id="IPR036390">
    <property type="entry name" value="WH_DNA-bd_sf"/>
</dbReference>
<feature type="domain" description="Schlafen AlbA-2" evidence="1">
    <location>
        <begin position="3"/>
        <end position="109"/>
    </location>
</feature>
<proteinExistence type="predicted"/>
<dbReference type="PANTHER" id="PTHR30595:SF6">
    <property type="entry name" value="SCHLAFEN ALBA-2 DOMAIN-CONTAINING PROTEIN"/>
    <property type="match status" value="1"/>
</dbReference>
<accession>A0A2K2U3Z4</accession>
<dbReference type="Pfam" id="PF04326">
    <property type="entry name" value="SLFN_AlbA_2"/>
    <property type="match status" value="1"/>
</dbReference>
<dbReference type="AlphaFoldDB" id="A0A2K2U3Z4"/>
<dbReference type="PANTHER" id="PTHR30595">
    <property type="entry name" value="GLPR-RELATED TRANSCRIPTIONAL REPRESSOR"/>
    <property type="match status" value="1"/>
</dbReference>
<keyword evidence="3" id="KW-1185">Reference proteome</keyword>
<dbReference type="InterPro" id="IPR038475">
    <property type="entry name" value="RecG_C_sf"/>
</dbReference>
<dbReference type="Gene3D" id="3.30.950.30">
    <property type="entry name" value="Schlafen, AAA domain"/>
    <property type="match status" value="1"/>
</dbReference>
<gene>
    <name evidence="2" type="ORF">C2L80_08615</name>
</gene>
<protein>
    <submittedName>
        <fullName evidence="2">AAA family ATPase</fullName>
    </submittedName>
</protein>
<dbReference type="Proteomes" id="UP000236488">
    <property type="component" value="Unassembled WGS sequence"/>
</dbReference>
<dbReference type="InterPro" id="IPR036388">
    <property type="entry name" value="WH-like_DNA-bd_sf"/>
</dbReference>
<comment type="caution">
    <text evidence="2">The sequence shown here is derived from an EMBL/GenBank/DDBJ whole genome shotgun (WGS) entry which is preliminary data.</text>
</comment>
<dbReference type="InterPro" id="IPR038461">
    <property type="entry name" value="Schlafen_AlbA_2_dom_sf"/>
</dbReference>
<dbReference type="Pfam" id="PF13749">
    <property type="entry name" value="HATPase_c_4"/>
    <property type="match status" value="1"/>
</dbReference>